<comment type="caution">
    <text evidence="3">The sequence shown here is derived from an EMBL/GenBank/DDBJ whole genome shotgun (WGS) entry which is preliminary data.</text>
</comment>
<keyword evidence="4" id="KW-1185">Reference proteome</keyword>
<feature type="domain" description="Helicase C-terminal" evidence="2">
    <location>
        <begin position="789"/>
        <end position="955"/>
    </location>
</feature>
<accession>A0A399EJE2</accession>
<dbReference type="InterPro" id="IPR001650">
    <property type="entry name" value="Helicase_C-like"/>
</dbReference>
<evidence type="ECO:0000256" key="1">
    <source>
        <dbReference type="SAM" id="Coils"/>
    </source>
</evidence>
<dbReference type="AlphaFoldDB" id="A0A399EJE2"/>
<dbReference type="Gene3D" id="3.40.50.300">
    <property type="entry name" value="P-loop containing nucleotide triphosphate hydrolases"/>
    <property type="match status" value="2"/>
</dbReference>
<dbReference type="Pfam" id="PF00271">
    <property type="entry name" value="Helicase_C"/>
    <property type="match status" value="1"/>
</dbReference>
<evidence type="ECO:0000259" key="2">
    <source>
        <dbReference type="PROSITE" id="PS51194"/>
    </source>
</evidence>
<dbReference type="RefSeq" id="WP_119279637.1">
    <property type="nucleotide sequence ID" value="NZ_QWLA01000074.1"/>
</dbReference>
<organism evidence="3 4">
    <name type="scientific">Calidithermus roseus</name>
    <dbReference type="NCBI Taxonomy" id="1644118"/>
    <lineage>
        <taxon>Bacteria</taxon>
        <taxon>Thermotogati</taxon>
        <taxon>Deinococcota</taxon>
        <taxon>Deinococci</taxon>
        <taxon>Thermales</taxon>
        <taxon>Thermaceae</taxon>
        <taxon>Calidithermus</taxon>
    </lineage>
</organism>
<proteinExistence type="predicted"/>
<evidence type="ECO:0000313" key="4">
    <source>
        <dbReference type="Proteomes" id="UP000265341"/>
    </source>
</evidence>
<feature type="coiled-coil region" evidence="1">
    <location>
        <begin position="1000"/>
        <end position="1027"/>
    </location>
</feature>
<dbReference type="PROSITE" id="PS51194">
    <property type="entry name" value="HELICASE_CTER"/>
    <property type="match status" value="1"/>
</dbReference>
<dbReference type="OrthoDB" id="713315at2"/>
<dbReference type="EMBL" id="QWLA01000074">
    <property type="protein sequence ID" value="RIH83563.1"/>
    <property type="molecule type" value="Genomic_DNA"/>
</dbReference>
<sequence length="1071" mass="120212">MSQISYNDEIKLVDHLTRVLEHRLAGRDPRRHVARQPVDVCQLGVLAPYDPNADTYKQPSSLGLEFMVRDGEPGSIEVEGQLAFYVRRLPTLAEQQSVAGEASGGGEGTLVEVIERCDLSFGPLELPLADGDDRGHIQQLLDKATQSLAARADAWRVIDRRPSVPASATTSAEAFTKWLQGALENRPLDIPPLKVRLQVVARHYGDRKRVTVYLRNETPQGDNPTENNYRIIADVRLRVRVQGTLVPVEILPVAEDYQFDRDVWVVGRNCGALREGNCLTTRCLAISRQKRMTTRSEPPAPFQDLAQRPLEVLQGIHEAMRAYAQSWERELDRRGYTGEFAEAARADLRQFREEIHRFAAGLAALRADARLEQAFTAMNRVFACISPYPSWRLFQIVFIVSQLPALALREGKTAGEWAGERYEWADDLDRAVVLWFPTGGGKTEAYLGLVCTAMLYDRLRGKRLGVTAWLRFPLRMLSMQQLQRAMRVLHGAEQERLALGLEGDPFRLGYLAGRGNSPNQLDDAELQRWSQPGEREKLRLVPNCPACGGLDTVEVHPQAARLCFEHRCRQCGYQLPLDVSDAEVLRHQSTVVVGTVDKMAALAYQPALSMLWQVRRRCPQHGYFLDKCLVKNCSVNSRQLQTVNTYDPGPSLHIQDELHLLQEELGAFAGHYETTIRSLEPKPAKVLAATATIAGYEHQLRHLYGVRHAVRFPGRGMDRYRTFYSEVARDEGQEKIARVFLAFWSRPHPAESSALVHRILLDEIKRLASNPYELSAVVGRTLSPDEASALIQLYSTSLAYVGSRANGSRIKDTLESGQLFRVEYTHNKSTPAHIAQVVSLIENPPPFGSESFLDALVATNMISHGVDLERINLMTLDRLPGTVEEYIQASSRAGRQHVGLVVVILASYNLRASSVYSRFVEYHDNLERMVHPVAINRFARFALHRTLPGVLASVLLGRSRSGVNRLWEREGARQYLSQQRLQVLRELKEAYCLGAGVYPLDLEQAMAVVLEEELDRLQVTLSSSQERYLTKAIHPMTSLRDVEEGVLVNLAASYSVEDAKWFTRGGADGTG</sequence>
<dbReference type="SUPFAM" id="SSF52540">
    <property type="entry name" value="P-loop containing nucleoside triphosphate hydrolases"/>
    <property type="match status" value="1"/>
</dbReference>
<dbReference type="InterPro" id="IPR027417">
    <property type="entry name" value="P-loop_NTPase"/>
</dbReference>
<evidence type="ECO:0000313" key="3">
    <source>
        <dbReference type="EMBL" id="RIH83563.1"/>
    </source>
</evidence>
<reference evidence="3 4" key="1">
    <citation type="submission" date="2018-08" db="EMBL/GenBank/DDBJ databases">
        <title>Meiothermus roseus NBRC 110900 genome sequencing project.</title>
        <authorList>
            <person name="Da Costa M.S."/>
            <person name="Albuquerque L."/>
            <person name="Raposo P."/>
            <person name="Froufe H.J.C."/>
            <person name="Barroso C.S."/>
            <person name="Egas C."/>
        </authorList>
    </citation>
    <scope>NUCLEOTIDE SEQUENCE [LARGE SCALE GENOMIC DNA]</scope>
    <source>
        <strain evidence="3 4">NBRC 110900</strain>
    </source>
</reference>
<dbReference type="CDD" id="cd18785">
    <property type="entry name" value="SF2_C"/>
    <property type="match status" value="1"/>
</dbReference>
<keyword evidence="1" id="KW-0175">Coiled coil</keyword>
<protein>
    <recommendedName>
        <fullName evidence="2">Helicase C-terminal domain-containing protein</fullName>
    </recommendedName>
</protein>
<gene>
    <name evidence="3" type="ORF">Mrose_02985</name>
</gene>
<dbReference type="Proteomes" id="UP000265341">
    <property type="component" value="Unassembled WGS sequence"/>
</dbReference>
<name>A0A399EJE2_9DEIN</name>